<keyword evidence="6" id="KW-1185">Reference proteome</keyword>
<keyword evidence="4" id="KW-1133">Transmembrane helix</keyword>
<feature type="region of interest" description="Disordered" evidence="3">
    <location>
        <begin position="1"/>
        <end position="55"/>
    </location>
</feature>
<organism evidence="5 6">
    <name type="scientific">Actinorhabdospora filicis</name>
    <dbReference type="NCBI Taxonomy" id="1785913"/>
    <lineage>
        <taxon>Bacteria</taxon>
        <taxon>Bacillati</taxon>
        <taxon>Actinomycetota</taxon>
        <taxon>Actinomycetes</taxon>
        <taxon>Micromonosporales</taxon>
        <taxon>Micromonosporaceae</taxon>
        <taxon>Actinorhabdospora</taxon>
    </lineage>
</organism>
<evidence type="ECO:0000256" key="4">
    <source>
        <dbReference type="SAM" id="Phobius"/>
    </source>
</evidence>
<evidence type="ECO:0000256" key="1">
    <source>
        <dbReference type="ARBA" id="ARBA00004370"/>
    </source>
</evidence>
<dbReference type="PANTHER" id="PTHR37042:SF4">
    <property type="entry name" value="OUTER MEMBRANE PROTEIN RV1973"/>
    <property type="match status" value="1"/>
</dbReference>
<accession>A0A9W6SJN9</accession>
<comment type="caution">
    <text evidence="5">The sequence shown here is derived from an EMBL/GenBank/DDBJ whole genome shotgun (WGS) entry which is preliminary data.</text>
</comment>
<proteinExistence type="predicted"/>
<dbReference type="GO" id="GO:0016020">
    <property type="term" value="C:membrane"/>
    <property type="evidence" value="ECO:0007669"/>
    <property type="project" value="UniProtKB-SubCell"/>
</dbReference>
<sequence>MSGKYVSRNLRGKKSGGTTTTRPRPAPRPTEDATTAPARKPSPGPRRAPARARRNSAARLRAASLRLTAVAVLALLLGGGVTWFAYRAEAVDKAVAAAQAEAVVGVQAVLAYDYRSFDSAKNNGMAHLTGAYKDDYAKQMDALRVQAEQEKAVLVAPVTSAGVVAVENGSPFSFKPKSVDVLLFVDQTRRNDNITGEKVDQNRVLVTMVPVGDGWKITSLKGL</sequence>
<keyword evidence="4" id="KW-0812">Transmembrane</keyword>
<evidence type="ECO:0000313" key="6">
    <source>
        <dbReference type="Proteomes" id="UP001165079"/>
    </source>
</evidence>
<dbReference type="Proteomes" id="UP001165079">
    <property type="component" value="Unassembled WGS sequence"/>
</dbReference>
<dbReference type="RefSeq" id="WP_285661992.1">
    <property type="nucleotide sequence ID" value="NZ_BSTX01000001.1"/>
</dbReference>
<dbReference type="EMBL" id="BSTX01000001">
    <property type="protein sequence ID" value="GLZ76839.1"/>
    <property type="molecule type" value="Genomic_DNA"/>
</dbReference>
<dbReference type="PANTHER" id="PTHR37042">
    <property type="entry name" value="OUTER MEMBRANE PROTEIN RV1973"/>
    <property type="match status" value="1"/>
</dbReference>
<evidence type="ECO:0008006" key="7">
    <source>
        <dbReference type="Google" id="ProtNLM"/>
    </source>
</evidence>
<feature type="transmembrane region" description="Helical" evidence="4">
    <location>
        <begin position="63"/>
        <end position="86"/>
    </location>
</feature>
<protein>
    <recommendedName>
        <fullName evidence="7">Mce-associated membrane protein</fullName>
    </recommendedName>
</protein>
<comment type="subcellular location">
    <subcellularLocation>
        <location evidence="1">Membrane</location>
    </subcellularLocation>
</comment>
<evidence type="ECO:0000313" key="5">
    <source>
        <dbReference type="EMBL" id="GLZ76839.1"/>
    </source>
</evidence>
<evidence type="ECO:0000256" key="3">
    <source>
        <dbReference type="SAM" id="MobiDB-lite"/>
    </source>
</evidence>
<keyword evidence="2 4" id="KW-0472">Membrane</keyword>
<dbReference type="AlphaFoldDB" id="A0A9W6SJN9"/>
<gene>
    <name evidence="5" type="ORF">Afil01_16460</name>
</gene>
<reference evidence="5" key="1">
    <citation type="submission" date="2023-03" db="EMBL/GenBank/DDBJ databases">
        <title>Actinorhabdospora filicis NBRC 111898.</title>
        <authorList>
            <person name="Ichikawa N."/>
            <person name="Sato H."/>
            <person name="Tonouchi N."/>
        </authorList>
    </citation>
    <scope>NUCLEOTIDE SEQUENCE</scope>
    <source>
        <strain evidence="5">NBRC 111898</strain>
    </source>
</reference>
<evidence type="ECO:0000256" key="2">
    <source>
        <dbReference type="ARBA" id="ARBA00023136"/>
    </source>
</evidence>
<name>A0A9W6SJN9_9ACTN</name>